<dbReference type="SUPFAM" id="SSF161098">
    <property type="entry name" value="MetI-like"/>
    <property type="match status" value="1"/>
</dbReference>
<evidence type="ECO:0000259" key="9">
    <source>
        <dbReference type="PROSITE" id="PS50928"/>
    </source>
</evidence>
<feature type="domain" description="ABC transmembrane type-1" evidence="9">
    <location>
        <begin position="97"/>
        <end position="307"/>
    </location>
</feature>
<dbReference type="PANTHER" id="PTHR30193">
    <property type="entry name" value="ABC TRANSPORTER PERMEASE PROTEIN"/>
    <property type="match status" value="1"/>
</dbReference>
<evidence type="ECO:0000256" key="5">
    <source>
        <dbReference type="ARBA" id="ARBA00022989"/>
    </source>
</evidence>
<evidence type="ECO:0000313" key="10">
    <source>
        <dbReference type="EMBL" id="MFD1529076.1"/>
    </source>
</evidence>
<dbReference type="Gene3D" id="1.10.3720.10">
    <property type="entry name" value="MetI-like"/>
    <property type="match status" value="1"/>
</dbReference>
<organism evidence="10 11">
    <name type="scientific">Pseudonocardia aurantiaca</name>
    <dbReference type="NCBI Taxonomy" id="75290"/>
    <lineage>
        <taxon>Bacteria</taxon>
        <taxon>Bacillati</taxon>
        <taxon>Actinomycetota</taxon>
        <taxon>Actinomycetes</taxon>
        <taxon>Pseudonocardiales</taxon>
        <taxon>Pseudonocardiaceae</taxon>
        <taxon>Pseudonocardia</taxon>
    </lineage>
</organism>
<dbReference type="InterPro" id="IPR035906">
    <property type="entry name" value="MetI-like_sf"/>
</dbReference>
<feature type="transmembrane region" description="Helical" evidence="7">
    <location>
        <begin position="283"/>
        <end position="308"/>
    </location>
</feature>
<accession>A0ABW4FH63</accession>
<keyword evidence="4 7" id="KW-0812">Transmembrane</keyword>
<evidence type="ECO:0000256" key="7">
    <source>
        <dbReference type="RuleBase" id="RU363032"/>
    </source>
</evidence>
<keyword evidence="2 7" id="KW-0813">Transport</keyword>
<comment type="subcellular location">
    <subcellularLocation>
        <location evidence="1 7">Cell membrane</location>
        <topology evidence="1 7">Multi-pass membrane protein</topology>
    </subcellularLocation>
</comment>
<feature type="region of interest" description="Disordered" evidence="8">
    <location>
        <begin position="1"/>
        <end position="27"/>
    </location>
</feature>
<feature type="transmembrane region" description="Helical" evidence="7">
    <location>
        <begin position="134"/>
        <end position="155"/>
    </location>
</feature>
<keyword evidence="3" id="KW-1003">Cell membrane</keyword>
<evidence type="ECO:0000256" key="3">
    <source>
        <dbReference type="ARBA" id="ARBA00022475"/>
    </source>
</evidence>
<feature type="transmembrane region" description="Helical" evidence="7">
    <location>
        <begin position="36"/>
        <end position="62"/>
    </location>
</feature>
<comment type="caution">
    <text evidence="10">The sequence shown here is derived from an EMBL/GenBank/DDBJ whole genome shotgun (WGS) entry which is preliminary data.</text>
</comment>
<dbReference type="Proteomes" id="UP001597145">
    <property type="component" value="Unassembled WGS sequence"/>
</dbReference>
<dbReference type="InterPro" id="IPR051393">
    <property type="entry name" value="ABC_transporter_permease"/>
</dbReference>
<keyword evidence="6 7" id="KW-0472">Membrane</keyword>
<dbReference type="EMBL" id="JBHUCP010000004">
    <property type="protein sequence ID" value="MFD1529076.1"/>
    <property type="molecule type" value="Genomic_DNA"/>
</dbReference>
<gene>
    <name evidence="10" type="ORF">ACFSCY_06455</name>
</gene>
<keyword evidence="5 7" id="KW-1133">Transmembrane helix</keyword>
<reference evidence="11" key="1">
    <citation type="journal article" date="2019" name="Int. J. Syst. Evol. Microbiol.">
        <title>The Global Catalogue of Microorganisms (GCM) 10K type strain sequencing project: providing services to taxonomists for standard genome sequencing and annotation.</title>
        <authorList>
            <consortium name="The Broad Institute Genomics Platform"/>
            <consortium name="The Broad Institute Genome Sequencing Center for Infectious Disease"/>
            <person name="Wu L."/>
            <person name="Ma J."/>
        </authorList>
    </citation>
    <scope>NUCLEOTIDE SEQUENCE [LARGE SCALE GENOMIC DNA]</scope>
    <source>
        <strain evidence="11">JCM 12165</strain>
    </source>
</reference>
<keyword evidence="11" id="KW-1185">Reference proteome</keyword>
<evidence type="ECO:0000256" key="2">
    <source>
        <dbReference type="ARBA" id="ARBA00022448"/>
    </source>
</evidence>
<evidence type="ECO:0000313" key="11">
    <source>
        <dbReference type="Proteomes" id="UP001597145"/>
    </source>
</evidence>
<dbReference type="InterPro" id="IPR000515">
    <property type="entry name" value="MetI-like"/>
</dbReference>
<sequence>MTDVTAAGAHVKAPAGGPPRAPARGGRPGHISGRPLWLMAPGAALLLLVVVVPLALAVWIGLVDLDQFTLRDWLGAPFIGFANYLEALQTGGLLHSIWVSTAFSVLTTVVIAPIGILAALTVHDPFRGRAIVRSVYLIPYVIPSFVTAVVWRLILQPDGALNSMLGVVGVEGGNWLIGPMAFWSLVLVDTWAAWAFVYLMTLAGLQTIPQDVYEAAAVDGTNWWQKLRFVVLPQLRGPLTLALLLSTLHHFNNFTLPFVLFGSPAPTEVNVLPLNIYTTSFQTFRFGLGAAMSILALVVLVIPAILYLRAVRLESGTGEER</sequence>
<dbReference type="PROSITE" id="PS50928">
    <property type="entry name" value="ABC_TM1"/>
    <property type="match status" value="1"/>
</dbReference>
<proteinExistence type="inferred from homology"/>
<evidence type="ECO:0000256" key="6">
    <source>
        <dbReference type="ARBA" id="ARBA00023136"/>
    </source>
</evidence>
<dbReference type="Pfam" id="PF00528">
    <property type="entry name" value="BPD_transp_1"/>
    <property type="match status" value="1"/>
</dbReference>
<protein>
    <submittedName>
        <fullName evidence="10">Carbohydrate ABC transporter permease</fullName>
    </submittedName>
</protein>
<evidence type="ECO:0000256" key="1">
    <source>
        <dbReference type="ARBA" id="ARBA00004651"/>
    </source>
</evidence>
<feature type="transmembrane region" description="Helical" evidence="7">
    <location>
        <begin position="175"/>
        <end position="199"/>
    </location>
</feature>
<dbReference type="PANTHER" id="PTHR30193:SF37">
    <property type="entry name" value="INNER MEMBRANE ABC TRANSPORTER PERMEASE PROTEIN YCJO"/>
    <property type="match status" value="1"/>
</dbReference>
<dbReference type="RefSeq" id="WP_343974939.1">
    <property type="nucleotide sequence ID" value="NZ_BAAAJG010000008.1"/>
</dbReference>
<dbReference type="CDD" id="cd06261">
    <property type="entry name" value="TM_PBP2"/>
    <property type="match status" value="1"/>
</dbReference>
<name>A0ABW4FH63_9PSEU</name>
<evidence type="ECO:0000256" key="4">
    <source>
        <dbReference type="ARBA" id="ARBA00022692"/>
    </source>
</evidence>
<comment type="similarity">
    <text evidence="7">Belongs to the binding-protein-dependent transport system permease family.</text>
</comment>
<evidence type="ECO:0000256" key="8">
    <source>
        <dbReference type="SAM" id="MobiDB-lite"/>
    </source>
</evidence>
<feature type="transmembrane region" description="Helical" evidence="7">
    <location>
        <begin position="97"/>
        <end position="122"/>
    </location>
</feature>